<name>A0A934UU86_9MICO</name>
<dbReference type="EMBL" id="JAEHOH010000001">
    <property type="protein sequence ID" value="MBK0417692.1"/>
    <property type="molecule type" value="Genomic_DNA"/>
</dbReference>
<dbReference type="RefSeq" id="WP_200113004.1">
    <property type="nucleotide sequence ID" value="NZ_JAEHOH010000001.1"/>
</dbReference>
<proteinExistence type="predicted"/>
<accession>A0A934UU86</accession>
<reference evidence="1" key="1">
    <citation type="submission" date="2020-12" db="EMBL/GenBank/DDBJ databases">
        <title>Leucobacter sp. CAS1, isolated from Chromium sludge.</title>
        <authorList>
            <person name="Xu Z."/>
        </authorList>
    </citation>
    <scope>NUCLEOTIDE SEQUENCE</scope>
    <source>
        <strain evidence="1">CSA1</strain>
    </source>
</reference>
<keyword evidence="2" id="KW-1185">Reference proteome</keyword>
<protein>
    <submittedName>
        <fullName evidence="1">Uncharacterized protein</fullName>
    </submittedName>
</protein>
<organism evidence="1 2">
    <name type="scientific">Leucobacter chromiisoli</name>
    <dbReference type="NCBI Taxonomy" id="2796471"/>
    <lineage>
        <taxon>Bacteria</taxon>
        <taxon>Bacillati</taxon>
        <taxon>Actinomycetota</taxon>
        <taxon>Actinomycetes</taxon>
        <taxon>Micrococcales</taxon>
        <taxon>Microbacteriaceae</taxon>
        <taxon>Leucobacter</taxon>
    </lineage>
</organism>
<sequence length="118" mass="13473">MILTTERLIRLRADARLERNTLLEHRGRMGEDPASSISEMPSVDEFVVQALRDEMLEERGRLAEFGLARLAAHRGGPEADLHRRDADRVEFELLREIAAQVPELTRAVWSLASRLDVE</sequence>
<gene>
    <name evidence="1" type="ORF">JD276_01395</name>
</gene>
<evidence type="ECO:0000313" key="2">
    <source>
        <dbReference type="Proteomes" id="UP000608530"/>
    </source>
</evidence>
<dbReference type="Proteomes" id="UP000608530">
    <property type="component" value="Unassembled WGS sequence"/>
</dbReference>
<comment type="caution">
    <text evidence="1">The sequence shown here is derived from an EMBL/GenBank/DDBJ whole genome shotgun (WGS) entry which is preliminary data.</text>
</comment>
<evidence type="ECO:0000313" key="1">
    <source>
        <dbReference type="EMBL" id="MBK0417692.1"/>
    </source>
</evidence>
<dbReference type="AlphaFoldDB" id="A0A934UU86"/>